<proteinExistence type="predicted"/>
<dbReference type="Pfam" id="PF17906">
    <property type="entry name" value="HTH_48"/>
    <property type="match status" value="1"/>
</dbReference>
<dbReference type="OrthoDB" id="10017160at2759"/>
<accession>A0A7I4YWN5</accession>
<evidence type="ECO:0000259" key="1">
    <source>
        <dbReference type="Pfam" id="PF17906"/>
    </source>
</evidence>
<feature type="domain" description="Mos1 transposase HTH" evidence="1">
    <location>
        <begin position="10"/>
        <end position="48"/>
    </location>
</feature>
<name>A0A7I4YWN5_HAECO</name>
<evidence type="ECO:0000313" key="2">
    <source>
        <dbReference type="Proteomes" id="UP000025227"/>
    </source>
</evidence>
<dbReference type="WBParaSite" id="HCON_00152340-00001">
    <property type="protein sequence ID" value="HCON_00152340-00001"/>
    <property type="gene ID" value="HCON_00152340"/>
</dbReference>
<organism evidence="2 3">
    <name type="scientific">Haemonchus contortus</name>
    <name type="common">Barber pole worm</name>
    <dbReference type="NCBI Taxonomy" id="6289"/>
    <lineage>
        <taxon>Eukaryota</taxon>
        <taxon>Metazoa</taxon>
        <taxon>Ecdysozoa</taxon>
        <taxon>Nematoda</taxon>
        <taxon>Chromadorea</taxon>
        <taxon>Rhabditida</taxon>
        <taxon>Rhabditina</taxon>
        <taxon>Rhabditomorpha</taxon>
        <taxon>Strongyloidea</taxon>
        <taxon>Trichostrongylidae</taxon>
        <taxon>Haemonchus</taxon>
    </lineage>
</organism>
<dbReference type="Proteomes" id="UP000025227">
    <property type="component" value="Unplaced"/>
</dbReference>
<reference evidence="3" key="1">
    <citation type="submission" date="2020-12" db="UniProtKB">
        <authorList>
            <consortium name="WormBaseParasite"/>
        </authorList>
    </citation>
    <scope>IDENTIFICATION</scope>
    <source>
        <strain evidence="3">MHco3</strain>
    </source>
</reference>
<protein>
    <submittedName>
        <fullName evidence="3">HTH_48 domain-containing protein</fullName>
    </submittedName>
</protein>
<evidence type="ECO:0000313" key="3">
    <source>
        <dbReference type="WBParaSite" id="HCON_00152340-00001"/>
    </source>
</evidence>
<dbReference type="Gene3D" id="1.10.10.1450">
    <property type="match status" value="1"/>
</dbReference>
<dbReference type="AlphaFoldDB" id="A0A7I4YWN5"/>
<keyword evidence="2" id="KW-1185">Reference proteome</keyword>
<dbReference type="InterPro" id="IPR041426">
    <property type="entry name" value="Mos1_HTH"/>
</dbReference>
<sequence length="146" mass="16857">MSDRHDYYRLLLQYHRSGHSATQARNELQSSMGSAARSLATCYRWYGRSSRGEPQSGRPRFTKTDIVLASVQSNPYQGLRAKEETTSASRSTIHDILHRRRFRAALPAVIPYTLTESERQVRVDVCRKLLDRKVAWKSFIIAKDEK</sequence>